<dbReference type="EC" id="2.7.13.3" evidence="5"/>
<organism evidence="5 6">
    <name type="scientific">Klebsiella pneumoniae</name>
    <dbReference type="NCBI Taxonomy" id="573"/>
    <lineage>
        <taxon>Bacteria</taxon>
        <taxon>Pseudomonadati</taxon>
        <taxon>Pseudomonadota</taxon>
        <taxon>Gammaproteobacteria</taxon>
        <taxon>Enterobacterales</taxon>
        <taxon>Enterobacteriaceae</taxon>
        <taxon>Klebsiella/Raoultella group</taxon>
        <taxon>Klebsiella</taxon>
        <taxon>Klebsiella pneumoniae complex</taxon>
    </lineage>
</organism>
<reference evidence="5 6" key="1">
    <citation type="submission" date="2018-06" db="EMBL/GenBank/DDBJ databases">
        <authorList>
            <consortium name="Pathogen Informatics"/>
            <person name="Doyle S."/>
        </authorList>
    </citation>
    <scope>NUCLEOTIDE SEQUENCE [LARGE SCALE GENOMIC DNA]</scope>
    <source>
        <strain evidence="5 6">NCTC9128</strain>
    </source>
</reference>
<accession>A0A2X3EX69</accession>
<evidence type="ECO:0000256" key="1">
    <source>
        <dbReference type="ARBA" id="ARBA00022553"/>
    </source>
</evidence>
<dbReference type="AlphaFoldDB" id="A0A2X3EX69"/>
<name>A0A2X3EX69_KLEPN</name>
<dbReference type="InterPro" id="IPR011006">
    <property type="entry name" value="CheY-like_superfamily"/>
</dbReference>
<evidence type="ECO:0000256" key="2">
    <source>
        <dbReference type="ARBA" id="ARBA00023012"/>
    </source>
</evidence>
<proteinExistence type="predicted"/>
<feature type="domain" description="Response regulatory" evidence="4">
    <location>
        <begin position="16"/>
        <end position="130"/>
    </location>
</feature>
<evidence type="ECO:0000259" key="4">
    <source>
        <dbReference type="PROSITE" id="PS50110"/>
    </source>
</evidence>
<protein>
    <submittedName>
        <fullName evidence="5">Hybrid sensory histidine kinase in two-component regulatory system with EvgA</fullName>
        <ecNumber evidence="5">2.7.13.3</ecNumber>
    </submittedName>
</protein>
<keyword evidence="5" id="KW-0808">Transferase</keyword>
<dbReference type="Proteomes" id="UP000251088">
    <property type="component" value="Unassembled WGS sequence"/>
</dbReference>
<keyword evidence="2" id="KW-0902">Two-component regulatory system</keyword>
<dbReference type="GO" id="GO:0000160">
    <property type="term" value="P:phosphorelay signal transduction system"/>
    <property type="evidence" value="ECO:0007669"/>
    <property type="project" value="UniProtKB-KW"/>
</dbReference>
<evidence type="ECO:0000313" key="5">
    <source>
        <dbReference type="EMBL" id="SQC15100.1"/>
    </source>
</evidence>
<sequence>MIPCLGTLRQFPQAIRILIAEDLPANRQLLRRQLDTLGYAADEAKDGAEALKLIQQQRYDLLITDLNMPVMDGITLTCRVREYDTRMVIWGLTANLVAGEKERCLASGMNLCLFKPLDLSQLATALCEINIPQSGSSLDEFLNMKIFTALTLGDKKLMRQMLEQSRVENEKDIAAARAGHQRTRTGDWRNTIYIELMVLHRFLAQPLSMRPAEQLENALAAGNLKPFCRRE</sequence>
<gene>
    <name evidence="5" type="primary">evgS_8</name>
    <name evidence="5" type="ORF">NCTC9128_03205</name>
</gene>
<keyword evidence="1 3" id="KW-0597">Phosphoprotein</keyword>
<dbReference type="Pfam" id="PF00072">
    <property type="entry name" value="Response_reg"/>
    <property type="match status" value="1"/>
</dbReference>
<dbReference type="Gene3D" id="3.40.50.2300">
    <property type="match status" value="1"/>
</dbReference>
<evidence type="ECO:0000256" key="3">
    <source>
        <dbReference type="PROSITE-ProRule" id="PRU00169"/>
    </source>
</evidence>
<dbReference type="EMBL" id="UAWN01000012">
    <property type="protein sequence ID" value="SQC15100.1"/>
    <property type="molecule type" value="Genomic_DNA"/>
</dbReference>
<dbReference type="SMART" id="SM00448">
    <property type="entry name" value="REC"/>
    <property type="match status" value="1"/>
</dbReference>
<dbReference type="SUPFAM" id="SSF52172">
    <property type="entry name" value="CheY-like"/>
    <property type="match status" value="1"/>
</dbReference>
<feature type="modified residue" description="4-aspartylphosphate" evidence="3">
    <location>
        <position position="65"/>
    </location>
</feature>
<dbReference type="GO" id="GO:0004673">
    <property type="term" value="F:protein histidine kinase activity"/>
    <property type="evidence" value="ECO:0007669"/>
    <property type="project" value="UniProtKB-EC"/>
</dbReference>
<dbReference type="PROSITE" id="PS50110">
    <property type="entry name" value="RESPONSE_REGULATORY"/>
    <property type="match status" value="1"/>
</dbReference>
<dbReference type="PANTHER" id="PTHR45339">
    <property type="entry name" value="HYBRID SIGNAL TRANSDUCTION HISTIDINE KINASE J"/>
    <property type="match status" value="1"/>
</dbReference>
<dbReference type="CDD" id="cd17546">
    <property type="entry name" value="REC_hyHK_CKI1_RcsC-like"/>
    <property type="match status" value="1"/>
</dbReference>
<dbReference type="PANTHER" id="PTHR45339:SF1">
    <property type="entry name" value="HYBRID SIGNAL TRANSDUCTION HISTIDINE KINASE J"/>
    <property type="match status" value="1"/>
</dbReference>
<evidence type="ECO:0000313" key="6">
    <source>
        <dbReference type="Proteomes" id="UP000251088"/>
    </source>
</evidence>
<dbReference type="InterPro" id="IPR001789">
    <property type="entry name" value="Sig_transdc_resp-reg_receiver"/>
</dbReference>